<evidence type="ECO:0000313" key="1">
    <source>
        <dbReference type="EMBL" id="JAE01597.1"/>
    </source>
</evidence>
<dbReference type="AlphaFoldDB" id="A0A0A9ENF5"/>
<protein>
    <submittedName>
        <fullName evidence="1">Uncharacterized protein</fullName>
    </submittedName>
</protein>
<proteinExistence type="predicted"/>
<organism evidence="1">
    <name type="scientific">Arundo donax</name>
    <name type="common">Giant reed</name>
    <name type="synonym">Donax arundinaceus</name>
    <dbReference type="NCBI Taxonomy" id="35708"/>
    <lineage>
        <taxon>Eukaryota</taxon>
        <taxon>Viridiplantae</taxon>
        <taxon>Streptophyta</taxon>
        <taxon>Embryophyta</taxon>
        <taxon>Tracheophyta</taxon>
        <taxon>Spermatophyta</taxon>
        <taxon>Magnoliopsida</taxon>
        <taxon>Liliopsida</taxon>
        <taxon>Poales</taxon>
        <taxon>Poaceae</taxon>
        <taxon>PACMAD clade</taxon>
        <taxon>Arundinoideae</taxon>
        <taxon>Arundineae</taxon>
        <taxon>Arundo</taxon>
    </lineage>
</organism>
<reference evidence="1" key="2">
    <citation type="journal article" date="2015" name="Data Brief">
        <title>Shoot transcriptome of the giant reed, Arundo donax.</title>
        <authorList>
            <person name="Barrero R.A."/>
            <person name="Guerrero F.D."/>
            <person name="Moolhuijzen P."/>
            <person name="Goolsby J.A."/>
            <person name="Tidwell J."/>
            <person name="Bellgard S.E."/>
            <person name="Bellgard M.I."/>
        </authorList>
    </citation>
    <scope>NUCLEOTIDE SEQUENCE</scope>
    <source>
        <tissue evidence="1">Shoot tissue taken approximately 20 cm above the soil surface</tissue>
    </source>
</reference>
<sequence length="19" mass="1948">MEEAPNGHSPAVRRSPGGV</sequence>
<name>A0A0A9ENF5_ARUDO</name>
<accession>A0A0A9ENF5</accession>
<reference evidence="1" key="1">
    <citation type="submission" date="2014-09" db="EMBL/GenBank/DDBJ databases">
        <authorList>
            <person name="Magalhaes I.L.F."/>
            <person name="Oliveira U."/>
            <person name="Santos F.R."/>
            <person name="Vidigal T.H.D.A."/>
            <person name="Brescovit A.D."/>
            <person name="Santos A.J."/>
        </authorList>
    </citation>
    <scope>NUCLEOTIDE SEQUENCE</scope>
    <source>
        <tissue evidence="1">Shoot tissue taken approximately 20 cm above the soil surface</tissue>
    </source>
</reference>
<dbReference type="EMBL" id="GBRH01196299">
    <property type="protein sequence ID" value="JAE01597.1"/>
    <property type="molecule type" value="Transcribed_RNA"/>
</dbReference>